<name>A0A382PCY5_9ZZZZ</name>
<dbReference type="Pfam" id="PF19187">
    <property type="entry name" value="HTH_PafC"/>
    <property type="match status" value="1"/>
</dbReference>
<feature type="domain" description="PafC HTH" evidence="1">
    <location>
        <begin position="2"/>
        <end position="80"/>
    </location>
</feature>
<feature type="non-terminal residue" evidence="2">
    <location>
        <position position="82"/>
    </location>
</feature>
<accession>A0A382PCY5</accession>
<protein>
    <recommendedName>
        <fullName evidence="1">PafC HTH domain-containing protein</fullName>
    </recommendedName>
</protein>
<gene>
    <name evidence="2" type="ORF">METZ01_LOCUS323442</name>
</gene>
<evidence type="ECO:0000259" key="1">
    <source>
        <dbReference type="Pfam" id="PF19187"/>
    </source>
</evidence>
<sequence length="82" mass="9391">MSPKEIARRFDYPSEDLFEDLWDVVQMIGVAPFGPGDMLLAQVDDDWVHIEYSSWFARPMTLRPEEVLRLLAAGQSVAEFST</sequence>
<proteinExistence type="predicted"/>
<dbReference type="AlphaFoldDB" id="A0A382PCY5"/>
<organism evidence="2">
    <name type="scientific">marine metagenome</name>
    <dbReference type="NCBI Taxonomy" id="408172"/>
    <lineage>
        <taxon>unclassified sequences</taxon>
        <taxon>metagenomes</taxon>
        <taxon>ecological metagenomes</taxon>
    </lineage>
</organism>
<reference evidence="2" key="1">
    <citation type="submission" date="2018-05" db="EMBL/GenBank/DDBJ databases">
        <authorList>
            <person name="Lanie J.A."/>
            <person name="Ng W.-L."/>
            <person name="Kazmierczak K.M."/>
            <person name="Andrzejewski T.M."/>
            <person name="Davidsen T.M."/>
            <person name="Wayne K.J."/>
            <person name="Tettelin H."/>
            <person name="Glass J.I."/>
            <person name="Rusch D."/>
            <person name="Podicherti R."/>
            <person name="Tsui H.-C.T."/>
            <person name="Winkler M.E."/>
        </authorList>
    </citation>
    <scope>NUCLEOTIDE SEQUENCE</scope>
</reference>
<evidence type="ECO:0000313" key="2">
    <source>
        <dbReference type="EMBL" id="SVC70588.1"/>
    </source>
</evidence>
<dbReference type="EMBL" id="UINC01106139">
    <property type="protein sequence ID" value="SVC70588.1"/>
    <property type="molecule type" value="Genomic_DNA"/>
</dbReference>
<dbReference type="InterPro" id="IPR043839">
    <property type="entry name" value="PafC_HTH"/>
</dbReference>